<protein>
    <submittedName>
        <fullName evidence="1">Uncharacterized protein</fullName>
    </submittedName>
</protein>
<name>A0A929RR31_9ACTO</name>
<comment type="caution">
    <text evidence="1">The sequence shown here is derived from an EMBL/GenBank/DDBJ whole genome shotgun (WGS) entry which is preliminary data.</text>
</comment>
<dbReference type="AlphaFoldDB" id="A0A929RR31"/>
<organism evidence="1 2">
    <name type="scientific">Actinomyces bouchesdurhonensis</name>
    <dbReference type="NCBI Taxonomy" id="1852361"/>
    <lineage>
        <taxon>Bacteria</taxon>
        <taxon>Bacillati</taxon>
        <taxon>Actinomycetota</taxon>
        <taxon>Actinomycetes</taxon>
        <taxon>Actinomycetales</taxon>
        <taxon>Actinomycetaceae</taxon>
        <taxon>Actinomyces</taxon>
    </lineage>
</organism>
<proteinExistence type="predicted"/>
<dbReference type="EMBL" id="JABZGF010000577">
    <property type="protein sequence ID" value="MBF0967590.1"/>
    <property type="molecule type" value="Genomic_DNA"/>
</dbReference>
<evidence type="ECO:0000313" key="1">
    <source>
        <dbReference type="EMBL" id="MBF0967590.1"/>
    </source>
</evidence>
<reference evidence="1" key="1">
    <citation type="submission" date="2020-04" db="EMBL/GenBank/DDBJ databases">
        <title>Deep metagenomics examines the oral microbiome during advanced dental caries in children, revealing novel taxa and co-occurrences with host molecules.</title>
        <authorList>
            <person name="Baker J.L."/>
            <person name="Morton J.T."/>
            <person name="Dinis M."/>
            <person name="Alvarez R."/>
            <person name="Tran N.C."/>
            <person name="Knight R."/>
            <person name="Edlund A."/>
        </authorList>
    </citation>
    <scope>NUCLEOTIDE SEQUENCE</scope>
    <source>
        <strain evidence="1">JCVI_30_bin.13</strain>
    </source>
</reference>
<evidence type="ECO:0000313" key="2">
    <source>
        <dbReference type="Proteomes" id="UP000759246"/>
    </source>
</evidence>
<sequence>MISWDFGEVKKAQQDAASAQTTMQEITLNSPATGSEHQATLDEKVNKITHAVSVIAQILGFMQEGVDRADKAFREIDDKNKADIVASVRYLTASRKKPK</sequence>
<gene>
    <name evidence="1" type="ORF">HXK09_10775</name>
</gene>
<dbReference type="Proteomes" id="UP000759246">
    <property type="component" value="Unassembled WGS sequence"/>
</dbReference>
<accession>A0A929RR31</accession>